<sequence>MERESWYYISQEVTCSKAEKPTITPLHPITRCYFWTSFSEEPFYASPCHHGFIPASEHQHSRGTLSAILIVAM</sequence>
<keyword evidence="2" id="KW-1185">Reference proteome</keyword>
<protein>
    <submittedName>
        <fullName evidence="1">Uncharacterized protein</fullName>
    </submittedName>
</protein>
<dbReference type="Proteomes" id="UP000050525">
    <property type="component" value="Unassembled WGS sequence"/>
</dbReference>
<organism evidence="1 2">
    <name type="scientific">Alligator mississippiensis</name>
    <name type="common">American alligator</name>
    <dbReference type="NCBI Taxonomy" id="8496"/>
    <lineage>
        <taxon>Eukaryota</taxon>
        <taxon>Metazoa</taxon>
        <taxon>Chordata</taxon>
        <taxon>Craniata</taxon>
        <taxon>Vertebrata</taxon>
        <taxon>Euteleostomi</taxon>
        <taxon>Archelosauria</taxon>
        <taxon>Archosauria</taxon>
        <taxon>Crocodylia</taxon>
        <taxon>Alligatoridae</taxon>
        <taxon>Alligatorinae</taxon>
        <taxon>Alligator</taxon>
    </lineage>
</organism>
<evidence type="ECO:0000313" key="1">
    <source>
        <dbReference type="EMBL" id="KYO29406.1"/>
    </source>
</evidence>
<name>A0A151MXX9_ALLMI</name>
<accession>A0A151MXX9</accession>
<dbReference type="AlphaFoldDB" id="A0A151MXX9"/>
<proteinExistence type="predicted"/>
<dbReference type="EMBL" id="AKHW03004704">
    <property type="protein sequence ID" value="KYO29406.1"/>
    <property type="molecule type" value="Genomic_DNA"/>
</dbReference>
<evidence type="ECO:0000313" key="2">
    <source>
        <dbReference type="Proteomes" id="UP000050525"/>
    </source>
</evidence>
<comment type="caution">
    <text evidence="1">The sequence shown here is derived from an EMBL/GenBank/DDBJ whole genome shotgun (WGS) entry which is preliminary data.</text>
</comment>
<gene>
    <name evidence="1" type="ORF">Y1Q_0018026</name>
</gene>
<reference evidence="1 2" key="1">
    <citation type="journal article" date="2012" name="Genome Biol.">
        <title>Sequencing three crocodilian genomes to illuminate the evolution of archosaurs and amniotes.</title>
        <authorList>
            <person name="St John J.A."/>
            <person name="Braun E.L."/>
            <person name="Isberg S.R."/>
            <person name="Miles L.G."/>
            <person name="Chong A.Y."/>
            <person name="Gongora J."/>
            <person name="Dalzell P."/>
            <person name="Moran C."/>
            <person name="Bed'hom B."/>
            <person name="Abzhanov A."/>
            <person name="Burgess S.C."/>
            <person name="Cooksey A.M."/>
            <person name="Castoe T.A."/>
            <person name="Crawford N.G."/>
            <person name="Densmore L.D."/>
            <person name="Drew J.C."/>
            <person name="Edwards S.V."/>
            <person name="Faircloth B.C."/>
            <person name="Fujita M.K."/>
            <person name="Greenwold M.J."/>
            <person name="Hoffmann F.G."/>
            <person name="Howard J.M."/>
            <person name="Iguchi T."/>
            <person name="Janes D.E."/>
            <person name="Khan S.Y."/>
            <person name="Kohno S."/>
            <person name="de Koning A.J."/>
            <person name="Lance S.L."/>
            <person name="McCarthy F.M."/>
            <person name="McCormack J.E."/>
            <person name="Merchant M.E."/>
            <person name="Peterson D.G."/>
            <person name="Pollock D.D."/>
            <person name="Pourmand N."/>
            <person name="Raney B.J."/>
            <person name="Roessler K.A."/>
            <person name="Sanford J.R."/>
            <person name="Sawyer R.H."/>
            <person name="Schmidt C.J."/>
            <person name="Triplett E.W."/>
            <person name="Tuberville T.D."/>
            <person name="Venegas-Anaya M."/>
            <person name="Howard J.T."/>
            <person name="Jarvis E.D."/>
            <person name="Guillette L.J.Jr."/>
            <person name="Glenn T.C."/>
            <person name="Green R.E."/>
            <person name="Ray D.A."/>
        </authorList>
    </citation>
    <scope>NUCLEOTIDE SEQUENCE [LARGE SCALE GENOMIC DNA]</scope>
    <source>
        <strain evidence="1">KSC_2009_1</strain>
    </source>
</reference>